<feature type="domain" description="ABC transporter" evidence="6">
    <location>
        <begin position="31"/>
        <end position="265"/>
    </location>
</feature>
<evidence type="ECO:0000256" key="4">
    <source>
        <dbReference type="ARBA" id="ARBA00022840"/>
    </source>
</evidence>
<dbReference type="SUPFAM" id="SSF52540">
    <property type="entry name" value="P-loop containing nucleoside triphosphate hydrolases"/>
    <property type="match status" value="2"/>
</dbReference>
<sequence length="539" mass="57967">MGRLIVAPSTVHPMSNSSASPSGEAGRGARIGLRSVSKRFGATQALDDIDVDIDAGTIHALVGENGAGKSTLGKVVGGIHHADSGQLLLDGQPVGRWDAPSALDHRIATIQQELSLVPAMSVERNVFLGMEPSRAGALVGGMRERYEALDAAVGFGLDPRTPVRDLRLADQQKVEILRAIARDARLVVMDEPTSSLTQDEADRLHEIMARLRAEGRTIIYVSHFLDEVLRWADRVTIMRDGRVVRTADTAEETKDSLVEGMLGQPVELSFPPRISPAPEAPVVLEVEGLSGGIVEDVDLTIRSGEVVGLAGLVGSGRTEIARLLFGADPATSGVVRVDGTAVDLHGPWSAIDAGLVMLPEDRRGQGLVMTQNVRENITLPRLRHFARRGRVRRSDERKATRSAIERLDITPARVNGELQHYSGGNQQKALFAKWTLRPPRVLILDEPTRGVDVGAKRRIYEALLEEASNGAAVLLISSELEEVVELSTRVHLVVDGRITGEVDPTTTDADEILKQLFGTTPVAPDPHTGPTLPTKASSA</sequence>
<evidence type="ECO:0000256" key="5">
    <source>
        <dbReference type="SAM" id="MobiDB-lite"/>
    </source>
</evidence>
<dbReference type="AlphaFoldDB" id="A0A346XRQ8"/>
<feature type="compositionally biased region" description="Polar residues" evidence="5">
    <location>
        <begin position="12"/>
        <end position="21"/>
    </location>
</feature>
<keyword evidence="1" id="KW-0813">Transport</keyword>
<dbReference type="KEGG" id="euz:DVS28_a0197"/>
<accession>A0A346XRQ8</accession>
<evidence type="ECO:0000256" key="2">
    <source>
        <dbReference type="ARBA" id="ARBA00022737"/>
    </source>
</evidence>
<feature type="domain" description="ABC transporter" evidence="6">
    <location>
        <begin position="278"/>
        <end position="520"/>
    </location>
</feature>
<organism evidence="7 8">
    <name type="scientific">Euzebya pacifica</name>
    <dbReference type="NCBI Taxonomy" id="1608957"/>
    <lineage>
        <taxon>Bacteria</taxon>
        <taxon>Bacillati</taxon>
        <taxon>Actinomycetota</taxon>
        <taxon>Nitriliruptoria</taxon>
        <taxon>Euzebyales</taxon>
    </lineage>
</organism>
<dbReference type="PANTHER" id="PTHR43790">
    <property type="entry name" value="CARBOHYDRATE TRANSPORT ATP-BINDING PROTEIN MG119-RELATED"/>
    <property type="match status" value="1"/>
</dbReference>
<evidence type="ECO:0000259" key="6">
    <source>
        <dbReference type="PROSITE" id="PS50893"/>
    </source>
</evidence>
<reference evidence="7 8" key="1">
    <citation type="submission" date="2018-09" db="EMBL/GenBank/DDBJ databases">
        <title>Complete genome sequence of Euzebya sp. DY32-46 isolated from seawater of Pacific Ocean.</title>
        <authorList>
            <person name="Xu L."/>
            <person name="Wu Y.-H."/>
            <person name="Xu X.-W."/>
        </authorList>
    </citation>
    <scope>NUCLEOTIDE SEQUENCE [LARGE SCALE GENOMIC DNA]</scope>
    <source>
        <strain evidence="7 8">DY32-46</strain>
    </source>
</reference>
<dbReference type="PANTHER" id="PTHR43790:SF9">
    <property type="entry name" value="GALACTOFURANOSE TRANSPORTER ATP-BINDING PROTEIN YTFR"/>
    <property type="match status" value="1"/>
</dbReference>
<dbReference type="CDD" id="cd03215">
    <property type="entry name" value="ABC_Carb_Monos_II"/>
    <property type="match status" value="1"/>
</dbReference>
<dbReference type="PROSITE" id="PS00211">
    <property type="entry name" value="ABC_TRANSPORTER_1"/>
    <property type="match status" value="1"/>
</dbReference>
<dbReference type="GO" id="GO:0005524">
    <property type="term" value="F:ATP binding"/>
    <property type="evidence" value="ECO:0007669"/>
    <property type="project" value="UniProtKB-KW"/>
</dbReference>
<gene>
    <name evidence="7" type="ORF">DVS28_a0197</name>
</gene>
<dbReference type="GO" id="GO:0016887">
    <property type="term" value="F:ATP hydrolysis activity"/>
    <property type="evidence" value="ECO:0007669"/>
    <property type="project" value="InterPro"/>
</dbReference>
<proteinExistence type="predicted"/>
<keyword evidence="8" id="KW-1185">Reference proteome</keyword>
<dbReference type="Pfam" id="PF00005">
    <property type="entry name" value="ABC_tran"/>
    <property type="match status" value="2"/>
</dbReference>
<evidence type="ECO:0000313" key="7">
    <source>
        <dbReference type="EMBL" id="AXV04905.1"/>
    </source>
</evidence>
<evidence type="ECO:0000256" key="1">
    <source>
        <dbReference type="ARBA" id="ARBA00022448"/>
    </source>
</evidence>
<dbReference type="InterPro" id="IPR003593">
    <property type="entry name" value="AAA+_ATPase"/>
</dbReference>
<dbReference type="InterPro" id="IPR017871">
    <property type="entry name" value="ABC_transporter-like_CS"/>
</dbReference>
<dbReference type="Proteomes" id="UP000264006">
    <property type="component" value="Chromosome"/>
</dbReference>
<dbReference type="SMART" id="SM00382">
    <property type="entry name" value="AAA"/>
    <property type="match status" value="2"/>
</dbReference>
<feature type="region of interest" description="Disordered" evidence="5">
    <location>
        <begin position="519"/>
        <end position="539"/>
    </location>
</feature>
<keyword evidence="2" id="KW-0677">Repeat</keyword>
<dbReference type="CDD" id="cd03216">
    <property type="entry name" value="ABC_Carb_Monos_I"/>
    <property type="match status" value="1"/>
</dbReference>
<keyword evidence="3" id="KW-0547">Nucleotide-binding</keyword>
<dbReference type="InterPro" id="IPR050107">
    <property type="entry name" value="ABC_carbohydrate_import_ATPase"/>
</dbReference>
<dbReference type="EMBL" id="CP031165">
    <property type="protein sequence ID" value="AXV04905.1"/>
    <property type="molecule type" value="Genomic_DNA"/>
</dbReference>
<dbReference type="InterPro" id="IPR003439">
    <property type="entry name" value="ABC_transporter-like_ATP-bd"/>
</dbReference>
<dbReference type="PROSITE" id="PS50893">
    <property type="entry name" value="ABC_TRANSPORTER_2"/>
    <property type="match status" value="2"/>
</dbReference>
<evidence type="ECO:0000256" key="3">
    <source>
        <dbReference type="ARBA" id="ARBA00022741"/>
    </source>
</evidence>
<dbReference type="Gene3D" id="3.40.50.300">
    <property type="entry name" value="P-loop containing nucleotide triphosphate hydrolases"/>
    <property type="match status" value="2"/>
</dbReference>
<evidence type="ECO:0000313" key="8">
    <source>
        <dbReference type="Proteomes" id="UP000264006"/>
    </source>
</evidence>
<keyword evidence="4 7" id="KW-0067">ATP-binding</keyword>
<dbReference type="InterPro" id="IPR027417">
    <property type="entry name" value="P-loop_NTPase"/>
</dbReference>
<name>A0A346XRQ8_9ACTN</name>
<feature type="region of interest" description="Disordered" evidence="5">
    <location>
        <begin position="7"/>
        <end position="28"/>
    </location>
</feature>
<protein>
    <submittedName>
        <fullName evidence="7">Ribose ABC transport system, ATP-binding protein RbsA</fullName>
    </submittedName>
</protein>